<accession>L1MGU7</accession>
<evidence type="ECO:0000313" key="2">
    <source>
        <dbReference type="Proteomes" id="UP000010445"/>
    </source>
</evidence>
<keyword evidence="2" id="KW-1185">Reference proteome</keyword>
<reference evidence="1 2" key="1">
    <citation type="submission" date="2012-05" db="EMBL/GenBank/DDBJ databases">
        <authorList>
            <person name="Weinstock G."/>
            <person name="Sodergren E."/>
            <person name="Lobos E.A."/>
            <person name="Fulton L."/>
            <person name="Fulton R."/>
            <person name="Courtney L."/>
            <person name="Fronick C."/>
            <person name="O'Laughlin M."/>
            <person name="Godfrey J."/>
            <person name="Wilson R.M."/>
            <person name="Miner T."/>
            <person name="Farmer C."/>
            <person name="Delehaunty K."/>
            <person name="Cordes M."/>
            <person name="Minx P."/>
            <person name="Tomlinson C."/>
            <person name="Chen J."/>
            <person name="Wollam A."/>
            <person name="Pepin K.H."/>
            <person name="Bhonagiri V."/>
            <person name="Zhang X."/>
            <person name="Suruliraj S."/>
            <person name="Warren W."/>
            <person name="Mitreva M."/>
            <person name="Mardis E.R."/>
            <person name="Wilson R.K."/>
        </authorList>
    </citation>
    <scope>NUCLEOTIDE SEQUENCE [LARGE SCALE GENOMIC DNA]</scope>
    <source>
        <strain evidence="1 2">F0235</strain>
    </source>
</reference>
<dbReference type="HOGENOM" id="CLU_1029391_0_0_11"/>
<evidence type="ECO:0000313" key="1">
    <source>
        <dbReference type="EMBL" id="EKX90270.1"/>
    </source>
</evidence>
<organism evidence="1 2">
    <name type="scientific">Corynebacterium durum F0235</name>
    <dbReference type="NCBI Taxonomy" id="1035195"/>
    <lineage>
        <taxon>Bacteria</taxon>
        <taxon>Bacillati</taxon>
        <taxon>Actinomycetota</taxon>
        <taxon>Actinomycetes</taxon>
        <taxon>Mycobacteriales</taxon>
        <taxon>Corynebacteriaceae</taxon>
        <taxon>Corynebacterium</taxon>
    </lineage>
</organism>
<gene>
    <name evidence="1" type="ORF">HMPREF9997_01485</name>
</gene>
<dbReference type="EMBL" id="AMEM01000018">
    <property type="protein sequence ID" value="EKX90270.1"/>
    <property type="molecule type" value="Genomic_DNA"/>
</dbReference>
<dbReference type="eggNOG" id="ENOG5033974">
    <property type="taxonomic scope" value="Bacteria"/>
</dbReference>
<name>L1MGU7_9CORY</name>
<sequence length="270" mass="31023">MFPYITNVTLVAEWHKIVNPIHLLLITLHMMLPPLLYDAHDNNQDPTALLALFARRGNEESWFWHPDDDLCQCFFSLTQLDSESLLRLRTTLTSLDSKYQERFSVDIERGIRDIDWVIMEKQLYSNLMTLGDAPTVESDAIVSDDSSEDATNSDYLRVLLADRKWTELSKMEVSEFLAYGDWQTLTADAYNLVVLACLRHTIEAAEHDDGELLDHIPHLLSLHGHDRVSTAPARVAAVVATFIQLFSTIPWKHRMEVTPELLRWPLPRPT</sequence>
<proteinExistence type="predicted"/>
<dbReference type="PATRIC" id="fig|1035195.3.peg.1338"/>
<dbReference type="AlphaFoldDB" id="L1MGU7"/>
<dbReference type="Proteomes" id="UP000010445">
    <property type="component" value="Unassembled WGS sequence"/>
</dbReference>
<comment type="caution">
    <text evidence="1">The sequence shown here is derived from an EMBL/GenBank/DDBJ whole genome shotgun (WGS) entry which is preliminary data.</text>
</comment>
<protein>
    <submittedName>
        <fullName evidence="1">Uncharacterized protein</fullName>
    </submittedName>
</protein>